<evidence type="ECO:0000259" key="1">
    <source>
        <dbReference type="PROSITE" id="PS50004"/>
    </source>
</evidence>
<dbReference type="GO" id="GO:0005544">
    <property type="term" value="F:calcium-dependent phospholipid binding"/>
    <property type="evidence" value="ECO:0007669"/>
    <property type="project" value="InterPro"/>
</dbReference>
<organism evidence="2 3">
    <name type="scientific">Eptatretus burgeri</name>
    <name type="common">Inshore hagfish</name>
    <dbReference type="NCBI Taxonomy" id="7764"/>
    <lineage>
        <taxon>Eukaryota</taxon>
        <taxon>Metazoa</taxon>
        <taxon>Chordata</taxon>
        <taxon>Craniata</taxon>
        <taxon>Vertebrata</taxon>
        <taxon>Cyclostomata</taxon>
        <taxon>Myxini</taxon>
        <taxon>Myxiniformes</taxon>
        <taxon>Myxinidae</taxon>
        <taxon>Eptatretinae</taxon>
        <taxon>Eptatretus</taxon>
    </lineage>
</organism>
<reference evidence="2" key="2">
    <citation type="submission" date="2025-09" db="UniProtKB">
        <authorList>
            <consortium name="Ensembl"/>
        </authorList>
    </citation>
    <scope>IDENTIFICATION</scope>
</reference>
<name>A0A8C4Q4S1_EPTBU</name>
<dbReference type="PANTHER" id="PTHR37412:SF2">
    <property type="entry name" value="C2 DOMAIN-CONTAINING PROTEIN 5"/>
    <property type="match status" value="1"/>
</dbReference>
<sequence length="84" mass="9514">MPGKLKVKIVAGRHLPVMDRASDLTDAFVEVKFGNTAFKTDVCHKSLNPLWNSEWFKFEVLPFCLLSLLTFGNSMLQILKVICD</sequence>
<dbReference type="Pfam" id="PF00168">
    <property type="entry name" value="C2"/>
    <property type="match status" value="1"/>
</dbReference>
<dbReference type="GO" id="GO:0072659">
    <property type="term" value="P:protein localization to plasma membrane"/>
    <property type="evidence" value="ECO:0007669"/>
    <property type="project" value="TreeGrafter"/>
</dbReference>
<dbReference type="GO" id="GO:0031340">
    <property type="term" value="P:positive regulation of vesicle fusion"/>
    <property type="evidence" value="ECO:0007669"/>
    <property type="project" value="TreeGrafter"/>
</dbReference>
<accession>A0A8C4Q4S1</accession>
<dbReference type="GO" id="GO:0005886">
    <property type="term" value="C:plasma membrane"/>
    <property type="evidence" value="ECO:0007669"/>
    <property type="project" value="TreeGrafter"/>
</dbReference>
<dbReference type="PANTHER" id="PTHR37412">
    <property type="entry name" value="C2 DOMAIN-CONTAINING PROTEIN 5"/>
    <property type="match status" value="1"/>
</dbReference>
<dbReference type="InterPro" id="IPR038983">
    <property type="entry name" value="C2CD5"/>
</dbReference>
<dbReference type="InterPro" id="IPR035892">
    <property type="entry name" value="C2_domain_sf"/>
</dbReference>
<dbReference type="Proteomes" id="UP000694388">
    <property type="component" value="Unplaced"/>
</dbReference>
<dbReference type="OMA" id="WNSEWIT"/>
<dbReference type="InterPro" id="IPR000008">
    <property type="entry name" value="C2_dom"/>
</dbReference>
<dbReference type="GeneTree" id="ENSGT00940000175949"/>
<dbReference type="SUPFAM" id="SSF49562">
    <property type="entry name" value="C2 domain (Calcium/lipid-binding domain, CaLB)"/>
    <property type="match status" value="1"/>
</dbReference>
<dbReference type="GO" id="GO:0090314">
    <property type="term" value="P:positive regulation of protein targeting to membrane"/>
    <property type="evidence" value="ECO:0007669"/>
    <property type="project" value="TreeGrafter"/>
</dbReference>
<dbReference type="Gene3D" id="2.60.40.150">
    <property type="entry name" value="C2 domain"/>
    <property type="match status" value="1"/>
</dbReference>
<reference evidence="2" key="1">
    <citation type="submission" date="2025-08" db="UniProtKB">
        <authorList>
            <consortium name="Ensembl"/>
        </authorList>
    </citation>
    <scope>IDENTIFICATION</scope>
</reference>
<keyword evidence="3" id="KW-1185">Reference proteome</keyword>
<evidence type="ECO:0000313" key="3">
    <source>
        <dbReference type="Proteomes" id="UP000694388"/>
    </source>
</evidence>
<dbReference type="GO" id="GO:0065002">
    <property type="term" value="P:intracellular protein transmembrane transport"/>
    <property type="evidence" value="ECO:0007669"/>
    <property type="project" value="TreeGrafter"/>
</dbReference>
<evidence type="ECO:0000313" key="2">
    <source>
        <dbReference type="Ensembl" id="ENSEBUP00000009849.1"/>
    </source>
</evidence>
<dbReference type="Ensembl" id="ENSEBUT00000010380.1">
    <property type="protein sequence ID" value="ENSEBUP00000009849.1"/>
    <property type="gene ID" value="ENSEBUG00000006333.1"/>
</dbReference>
<protein>
    <recommendedName>
        <fullName evidence="1">C2 domain-containing protein</fullName>
    </recommendedName>
</protein>
<proteinExistence type="predicted"/>
<dbReference type="AlphaFoldDB" id="A0A8C4Q4S1"/>
<dbReference type="PROSITE" id="PS50004">
    <property type="entry name" value="C2"/>
    <property type="match status" value="1"/>
</dbReference>
<dbReference type="GO" id="GO:0005509">
    <property type="term" value="F:calcium ion binding"/>
    <property type="evidence" value="ECO:0007669"/>
    <property type="project" value="TreeGrafter"/>
</dbReference>
<dbReference type="GO" id="GO:0010828">
    <property type="term" value="P:positive regulation of D-glucose transmembrane transport"/>
    <property type="evidence" value="ECO:0007669"/>
    <property type="project" value="TreeGrafter"/>
</dbReference>
<feature type="domain" description="C2" evidence="1">
    <location>
        <begin position="1"/>
        <end position="84"/>
    </location>
</feature>